<accession>A0ABV4FDB4</accession>
<dbReference type="InterPro" id="IPR006016">
    <property type="entry name" value="UspA"/>
</dbReference>
<organism evidence="3 4">
    <name type="scientific">Bradyrhizobium elkanii</name>
    <dbReference type="NCBI Taxonomy" id="29448"/>
    <lineage>
        <taxon>Bacteria</taxon>
        <taxon>Pseudomonadati</taxon>
        <taxon>Pseudomonadota</taxon>
        <taxon>Alphaproteobacteria</taxon>
        <taxon>Hyphomicrobiales</taxon>
        <taxon>Nitrobacteraceae</taxon>
        <taxon>Bradyrhizobium</taxon>
    </lineage>
</organism>
<dbReference type="PRINTS" id="PR01438">
    <property type="entry name" value="UNVRSLSTRESS"/>
</dbReference>
<dbReference type="SUPFAM" id="SSF52402">
    <property type="entry name" value="Adenine nucleotide alpha hydrolases-like"/>
    <property type="match status" value="1"/>
</dbReference>
<dbReference type="CDD" id="cd00293">
    <property type="entry name" value="USP-like"/>
    <property type="match status" value="1"/>
</dbReference>
<name>A0ABV4FDB4_BRAEL</name>
<dbReference type="GeneID" id="92950900"/>
<dbReference type="PANTHER" id="PTHR46268:SF15">
    <property type="entry name" value="UNIVERSAL STRESS PROTEIN HP_0031"/>
    <property type="match status" value="1"/>
</dbReference>
<gene>
    <name evidence="3" type="ORF">ABIF29_007878</name>
</gene>
<protein>
    <submittedName>
        <fullName evidence="3">Nucleotide-binding universal stress UspA family protein</fullName>
    </submittedName>
</protein>
<dbReference type="InterPro" id="IPR006015">
    <property type="entry name" value="Universal_stress_UspA"/>
</dbReference>
<evidence type="ECO:0000313" key="4">
    <source>
        <dbReference type="Proteomes" id="UP001565471"/>
    </source>
</evidence>
<keyword evidence="4" id="KW-1185">Reference proteome</keyword>
<comment type="caution">
    <text evidence="3">The sequence shown here is derived from an EMBL/GenBank/DDBJ whole genome shotgun (WGS) entry which is preliminary data.</text>
</comment>
<dbReference type="EMBL" id="JBGBZA010000002">
    <property type="protein sequence ID" value="MEY9321079.1"/>
    <property type="molecule type" value="Genomic_DNA"/>
</dbReference>
<comment type="similarity">
    <text evidence="1">Belongs to the universal stress protein A family.</text>
</comment>
<evidence type="ECO:0000313" key="3">
    <source>
        <dbReference type="EMBL" id="MEY9321079.1"/>
    </source>
</evidence>
<evidence type="ECO:0000256" key="1">
    <source>
        <dbReference type="ARBA" id="ARBA00008791"/>
    </source>
</evidence>
<feature type="domain" description="UspA" evidence="2">
    <location>
        <begin position="155"/>
        <end position="268"/>
    </location>
</feature>
<dbReference type="Gene3D" id="3.40.50.12370">
    <property type="match status" value="1"/>
</dbReference>
<dbReference type="Proteomes" id="UP001565471">
    <property type="component" value="Unassembled WGS sequence"/>
</dbReference>
<evidence type="ECO:0000259" key="2">
    <source>
        <dbReference type="Pfam" id="PF00582"/>
    </source>
</evidence>
<dbReference type="Pfam" id="PF00582">
    <property type="entry name" value="Usp"/>
    <property type="match status" value="1"/>
</dbReference>
<proteinExistence type="inferred from homology"/>
<reference evidence="3 4" key="1">
    <citation type="submission" date="2024-07" db="EMBL/GenBank/DDBJ databases">
        <title>Genomic Encyclopedia of Type Strains, Phase V (KMG-V): Genome sequencing to study the core and pangenomes of soil and plant-associated prokaryotes.</title>
        <authorList>
            <person name="Whitman W."/>
        </authorList>
    </citation>
    <scope>NUCLEOTIDE SEQUENCE [LARGE SCALE GENOMIC DNA]</scope>
    <source>
        <strain evidence="3 4">USDA 415</strain>
    </source>
</reference>
<dbReference type="RefSeq" id="WP_016847936.1">
    <property type="nucleotide sequence ID" value="NZ_BJNL01000088.1"/>
</dbReference>
<sequence>MAIRDMLLTLTSYPEPTPASVIDRAVSFASSLGAHIAAICCEVHVQVPGSLISFGAAGAIAASEAHRSRDSAQALLAAFEAAAQKAGVLHEIIREKSLSHRVPERLVEYARLRDLAIVSVPESYDQWNAEAIIFGSGRPTLVLPESAPSGPFELNTVVVAWDFSRSAARAVADAIPMLEKAKRVHVVTVTNEKVIDTEHSSEELAKNLSRHGVDVTLDRVDAAGRWIGDVLTREVASHNADMLVMGAYGHSRFREFILGGATKSMLSKPLLPILFSH</sequence>
<dbReference type="PANTHER" id="PTHR46268">
    <property type="entry name" value="STRESS RESPONSE PROTEIN NHAX"/>
    <property type="match status" value="1"/>
</dbReference>